<dbReference type="Proteomes" id="UP000199643">
    <property type="component" value="Unassembled WGS sequence"/>
</dbReference>
<sequence length="106" mass="11072">MNKLNIALKSVNKIGLFAIALVAFAAMAFTPAKSNSVAQKYGYDQANNQWVLIEGKTMDNSGNPAPGTYRCDASSETCSGLFSTPPTSGSSIPDSGTTLDGDFSLN</sequence>
<evidence type="ECO:0000256" key="2">
    <source>
        <dbReference type="SAM" id="SignalP"/>
    </source>
</evidence>
<name>A0A1G7Q9W7_9SPHI</name>
<dbReference type="RefSeq" id="WP_090497157.1">
    <property type="nucleotide sequence ID" value="NZ_FNCH01000002.1"/>
</dbReference>
<evidence type="ECO:0000313" key="4">
    <source>
        <dbReference type="Proteomes" id="UP000199643"/>
    </source>
</evidence>
<proteinExistence type="predicted"/>
<feature type="chain" id="PRO_5011551759" evidence="2">
    <location>
        <begin position="29"/>
        <end position="106"/>
    </location>
</feature>
<keyword evidence="2" id="KW-0732">Signal</keyword>
<dbReference type="AlphaFoldDB" id="A0A1G7Q9W7"/>
<evidence type="ECO:0000313" key="3">
    <source>
        <dbReference type="EMBL" id="SDF95258.1"/>
    </source>
</evidence>
<gene>
    <name evidence="3" type="ORF">SAMN05421827_102231</name>
</gene>
<feature type="compositionally biased region" description="Polar residues" evidence="1">
    <location>
        <begin position="79"/>
        <end position="98"/>
    </location>
</feature>
<reference evidence="4" key="1">
    <citation type="submission" date="2016-10" db="EMBL/GenBank/DDBJ databases">
        <authorList>
            <person name="Varghese N."/>
            <person name="Submissions S."/>
        </authorList>
    </citation>
    <scope>NUCLEOTIDE SEQUENCE [LARGE SCALE GENOMIC DNA]</scope>
    <source>
        <strain evidence="4">DSM 17933</strain>
    </source>
</reference>
<feature type="region of interest" description="Disordered" evidence="1">
    <location>
        <begin position="79"/>
        <end position="106"/>
    </location>
</feature>
<keyword evidence="4" id="KW-1185">Reference proteome</keyword>
<evidence type="ECO:0000256" key="1">
    <source>
        <dbReference type="SAM" id="MobiDB-lite"/>
    </source>
</evidence>
<protein>
    <submittedName>
        <fullName evidence="3">Uncharacterized protein</fullName>
    </submittedName>
</protein>
<dbReference type="EMBL" id="FNCH01000002">
    <property type="protein sequence ID" value="SDF95258.1"/>
    <property type="molecule type" value="Genomic_DNA"/>
</dbReference>
<dbReference type="OrthoDB" id="773360at2"/>
<accession>A0A1G7Q9W7</accession>
<feature type="signal peptide" evidence="2">
    <location>
        <begin position="1"/>
        <end position="28"/>
    </location>
</feature>
<organism evidence="3 4">
    <name type="scientific">Pedobacter terrae</name>
    <dbReference type="NCBI Taxonomy" id="405671"/>
    <lineage>
        <taxon>Bacteria</taxon>
        <taxon>Pseudomonadati</taxon>
        <taxon>Bacteroidota</taxon>
        <taxon>Sphingobacteriia</taxon>
        <taxon>Sphingobacteriales</taxon>
        <taxon>Sphingobacteriaceae</taxon>
        <taxon>Pedobacter</taxon>
    </lineage>
</organism>